<dbReference type="EMBL" id="JAAXLS010000002">
    <property type="protein sequence ID" value="NKQ52266.1"/>
    <property type="molecule type" value="Genomic_DNA"/>
</dbReference>
<evidence type="ECO:0000259" key="1">
    <source>
        <dbReference type="PROSITE" id="PS50995"/>
    </source>
</evidence>
<dbReference type="RefSeq" id="WP_168511972.1">
    <property type="nucleotide sequence ID" value="NZ_JAAXLS010000002.1"/>
</dbReference>
<dbReference type="Pfam" id="PF12802">
    <property type="entry name" value="MarR_2"/>
    <property type="match status" value="1"/>
</dbReference>
<sequence length="269" mass="29610">MPGDLTGPQYAVLSTLAAFPDADQQRVARLASLDKSSAADVVARLVRKAWIQRERSQEDARRYTLSLTPAASIALSSITPQVSAVQDALLAPLPKTRRKAFVQELVAVARRTTSELAGSRQSVYPVVELAAPGHLIRCAQQVHTTYWAEIMEGRLTGPQYAVLHVAARWPRINQTRLGELAALDKNSTTDIANRLVRRGWLDRDKDPADGRGRILSLSKAAAQWLDDVHPRIELVQQRLLEPLSPAARTGFLRDLSRMAFEGNPPEAAT</sequence>
<feature type="domain" description="HTH marR-type" evidence="1">
    <location>
        <begin position="1"/>
        <end position="110"/>
    </location>
</feature>
<comment type="caution">
    <text evidence="2">The sequence shown here is derived from an EMBL/GenBank/DDBJ whole genome shotgun (WGS) entry which is preliminary data.</text>
</comment>
<evidence type="ECO:0000313" key="3">
    <source>
        <dbReference type="Proteomes" id="UP000715441"/>
    </source>
</evidence>
<feature type="domain" description="HTH marR-type" evidence="1">
    <location>
        <begin position="102"/>
        <end position="260"/>
    </location>
</feature>
<evidence type="ECO:0000313" key="2">
    <source>
        <dbReference type="EMBL" id="NKQ52266.1"/>
    </source>
</evidence>
<dbReference type="InterPro" id="IPR036390">
    <property type="entry name" value="WH_DNA-bd_sf"/>
</dbReference>
<accession>A0ABX1IXN2</accession>
<dbReference type="InterPro" id="IPR000835">
    <property type="entry name" value="HTH_MarR-typ"/>
</dbReference>
<dbReference type="Gene3D" id="1.10.10.10">
    <property type="entry name" value="Winged helix-like DNA-binding domain superfamily/Winged helix DNA-binding domain"/>
    <property type="match status" value="2"/>
</dbReference>
<dbReference type="Proteomes" id="UP000715441">
    <property type="component" value="Unassembled WGS sequence"/>
</dbReference>
<dbReference type="InterPro" id="IPR039422">
    <property type="entry name" value="MarR/SlyA-like"/>
</dbReference>
<dbReference type="PROSITE" id="PS50995">
    <property type="entry name" value="HTH_MARR_2"/>
    <property type="match status" value="2"/>
</dbReference>
<dbReference type="SMART" id="SM00347">
    <property type="entry name" value="HTH_MARR"/>
    <property type="match status" value="2"/>
</dbReference>
<gene>
    <name evidence="2" type="ORF">HFP15_05165</name>
</gene>
<dbReference type="SUPFAM" id="SSF46785">
    <property type="entry name" value="Winged helix' DNA-binding domain"/>
    <property type="match status" value="2"/>
</dbReference>
<keyword evidence="3" id="KW-1185">Reference proteome</keyword>
<proteinExistence type="predicted"/>
<reference evidence="2 3" key="1">
    <citation type="submission" date="2020-04" db="EMBL/GenBank/DDBJ databases">
        <title>Novel species.</title>
        <authorList>
            <person name="Teo W.F.A."/>
            <person name="Lipun K."/>
            <person name="Srisuk N."/>
            <person name="Duangmal K."/>
        </authorList>
    </citation>
    <scope>NUCLEOTIDE SEQUENCE [LARGE SCALE GENOMIC DNA]</scope>
    <source>
        <strain evidence="2 3">K13G38</strain>
    </source>
</reference>
<dbReference type="PANTHER" id="PTHR33164:SF95">
    <property type="entry name" value="TRANSCRIPTIONAL REGULATOR"/>
    <property type="match status" value="1"/>
</dbReference>
<dbReference type="Pfam" id="PF01047">
    <property type="entry name" value="MarR"/>
    <property type="match status" value="1"/>
</dbReference>
<dbReference type="PANTHER" id="PTHR33164">
    <property type="entry name" value="TRANSCRIPTIONAL REGULATOR, MARR FAMILY"/>
    <property type="match status" value="1"/>
</dbReference>
<dbReference type="InterPro" id="IPR036388">
    <property type="entry name" value="WH-like_DNA-bd_sf"/>
</dbReference>
<name>A0ABX1IXN2_9PSEU</name>
<protein>
    <submittedName>
        <fullName evidence="2">MarR family transcriptional regulator</fullName>
    </submittedName>
</protein>
<organism evidence="2 3">
    <name type="scientific">Amycolatopsis acididurans</name>
    <dbReference type="NCBI Taxonomy" id="2724524"/>
    <lineage>
        <taxon>Bacteria</taxon>
        <taxon>Bacillati</taxon>
        <taxon>Actinomycetota</taxon>
        <taxon>Actinomycetes</taxon>
        <taxon>Pseudonocardiales</taxon>
        <taxon>Pseudonocardiaceae</taxon>
        <taxon>Amycolatopsis</taxon>
    </lineage>
</organism>